<feature type="domain" description="Beta-lactamase-related" evidence="1">
    <location>
        <begin position="52"/>
        <end position="377"/>
    </location>
</feature>
<dbReference type="SUPFAM" id="SSF56601">
    <property type="entry name" value="beta-lactamase/transpeptidase-like"/>
    <property type="match status" value="1"/>
</dbReference>
<dbReference type="Gene3D" id="3.40.710.10">
    <property type="entry name" value="DD-peptidase/beta-lactamase superfamily"/>
    <property type="match status" value="1"/>
</dbReference>
<dbReference type="EMBL" id="CP002691">
    <property type="protein sequence ID" value="AEE48806.1"/>
    <property type="molecule type" value="Genomic_DNA"/>
</dbReference>
<dbReference type="InterPro" id="IPR050491">
    <property type="entry name" value="AmpC-like"/>
</dbReference>
<dbReference type="PANTHER" id="PTHR46825">
    <property type="entry name" value="D-ALANYL-D-ALANINE-CARBOXYPEPTIDASE/ENDOPEPTIDASE AMPH"/>
    <property type="match status" value="1"/>
</dbReference>
<dbReference type="RefSeq" id="WP_013763364.1">
    <property type="nucleotide sequence ID" value="NC_015510.1"/>
</dbReference>
<sequence>MRWSGKTLLALVAMLAVPYFWSKKEVSEVKRELKYLPENLENPHTRDLVNSFDQFFKSAMQGSRTPGAAVVIIKDTSILYMRGFGVKNARVGDSVDVNTVFRIGSLSKGFAGVLSGMLVEDGHFAWNDPVKKYYPDFRLSTQEHTDQATITNLLSHTTGMPYHTYSDLVEGGWTLRNISAKLHRVRPAAPVGKMYNYQNAVFSLIEEVIKSSTHQNYQDLVRKRIFEPAGMKNASLTYREILQTKDKAFPHDNLGGRMEITSKYYNTTAAGGINASIADMGKWMQVLLGNRNDIVTDATLDRVFAPIITTSNERRVFPHWAPMRDAYYALGWRVLDCGADSIVYHGGYVNGYRSELAFDRKEKVAICILFNSPSPIASSCIPTFFDMYRFQSDNIKEWETIGKFKSALSYQSK</sequence>
<dbReference type="STRING" id="760192.Halhy_0905"/>
<dbReference type="InterPro" id="IPR012338">
    <property type="entry name" value="Beta-lactam/transpept-like"/>
</dbReference>
<dbReference type="AlphaFoldDB" id="F4L6C4"/>
<dbReference type="Pfam" id="PF00144">
    <property type="entry name" value="Beta-lactamase"/>
    <property type="match status" value="1"/>
</dbReference>
<reference evidence="2 3" key="1">
    <citation type="journal article" date="2011" name="Stand. Genomic Sci.">
        <title>Complete genome sequence of Haliscomenobacter hydrossis type strain (O).</title>
        <authorList>
            <consortium name="US DOE Joint Genome Institute (JGI-PGF)"/>
            <person name="Daligault H."/>
            <person name="Lapidus A."/>
            <person name="Zeytun A."/>
            <person name="Nolan M."/>
            <person name="Lucas S."/>
            <person name="Del Rio T.G."/>
            <person name="Tice H."/>
            <person name="Cheng J.F."/>
            <person name="Tapia R."/>
            <person name="Han C."/>
            <person name="Goodwin L."/>
            <person name="Pitluck S."/>
            <person name="Liolios K."/>
            <person name="Pagani I."/>
            <person name="Ivanova N."/>
            <person name="Huntemann M."/>
            <person name="Mavromatis K."/>
            <person name="Mikhailova N."/>
            <person name="Pati A."/>
            <person name="Chen A."/>
            <person name="Palaniappan K."/>
            <person name="Land M."/>
            <person name="Hauser L."/>
            <person name="Brambilla E.M."/>
            <person name="Rohde M."/>
            <person name="Verbarg S."/>
            <person name="Goker M."/>
            <person name="Bristow J."/>
            <person name="Eisen J.A."/>
            <person name="Markowitz V."/>
            <person name="Hugenholtz P."/>
            <person name="Kyrpides N.C."/>
            <person name="Klenk H.P."/>
            <person name="Woyke T."/>
        </authorList>
    </citation>
    <scope>NUCLEOTIDE SEQUENCE [LARGE SCALE GENOMIC DNA]</scope>
    <source>
        <strain evidence="3">ATCC 27775 / DSM 1100 / LMG 10767 / O</strain>
    </source>
</reference>
<dbReference type="eggNOG" id="COG1680">
    <property type="taxonomic scope" value="Bacteria"/>
</dbReference>
<organism evidence="2 3">
    <name type="scientific">Haliscomenobacter hydrossis (strain ATCC 27775 / DSM 1100 / LMG 10767 / O)</name>
    <dbReference type="NCBI Taxonomy" id="760192"/>
    <lineage>
        <taxon>Bacteria</taxon>
        <taxon>Pseudomonadati</taxon>
        <taxon>Bacteroidota</taxon>
        <taxon>Saprospiria</taxon>
        <taxon>Saprospirales</taxon>
        <taxon>Haliscomenobacteraceae</taxon>
        <taxon>Haliscomenobacter</taxon>
    </lineage>
</organism>
<dbReference type="PANTHER" id="PTHR46825:SF15">
    <property type="entry name" value="BETA-LACTAMASE-RELATED DOMAIN-CONTAINING PROTEIN"/>
    <property type="match status" value="1"/>
</dbReference>
<dbReference type="HOGENOM" id="CLU_020027_14_3_10"/>
<dbReference type="OrthoDB" id="1522765at2"/>
<keyword evidence="3" id="KW-1185">Reference proteome</keyword>
<accession>F4L6C4</accession>
<gene>
    <name evidence="2" type="ordered locus">Halhy_0905</name>
</gene>
<evidence type="ECO:0000313" key="3">
    <source>
        <dbReference type="Proteomes" id="UP000008461"/>
    </source>
</evidence>
<name>F4L6C4_HALH1</name>
<dbReference type="InterPro" id="IPR001466">
    <property type="entry name" value="Beta-lactam-related"/>
</dbReference>
<evidence type="ECO:0000313" key="2">
    <source>
        <dbReference type="EMBL" id="AEE48806.1"/>
    </source>
</evidence>
<protein>
    <submittedName>
        <fullName evidence="2">Beta-lactamase</fullName>
    </submittedName>
</protein>
<dbReference type="KEGG" id="hhy:Halhy_0905"/>
<proteinExistence type="predicted"/>
<evidence type="ECO:0000259" key="1">
    <source>
        <dbReference type="Pfam" id="PF00144"/>
    </source>
</evidence>
<dbReference type="Proteomes" id="UP000008461">
    <property type="component" value="Chromosome"/>
</dbReference>
<reference key="2">
    <citation type="submission" date="2011-04" db="EMBL/GenBank/DDBJ databases">
        <title>Complete sequence of chromosome of Haliscomenobacter hydrossis DSM 1100.</title>
        <authorList>
            <consortium name="US DOE Joint Genome Institute (JGI-PGF)"/>
            <person name="Lucas S."/>
            <person name="Han J."/>
            <person name="Lapidus A."/>
            <person name="Bruce D."/>
            <person name="Goodwin L."/>
            <person name="Pitluck S."/>
            <person name="Peters L."/>
            <person name="Kyrpides N."/>
            <person name="Mavromatis K."/>
            <person name="Ivanova N."/>
            <person name="Ovchinnikova G."/>
            <person name="Pagani I."/>
            <person name="Daligault H."/>
            <person name="Detter J.C."/>
            <person name="Han C."/>
            <person name="Land M."/>
            <person name="Hauser L."/>
            <person name="Markowitz V."/>
            <person name="Cheng J.-F."/>
            <person name="Hugenholtz P."/>
            <person name="Woyke T."/>
            <person name="Wu D."/>
            <person name="Verbarg S."/>
            <person name="Frueling A."/>
            <person name="Brambilla E."/>
            <person name="Klenk H.-P."/>
            <person name="Eisen J.A."/>
        </authorList>
    </citation>
    <scope>NUCLEOTIDE SEQUENCE</scope>
    <source>
        <strain>DSM 1100</strain>
    </source>
</reference>